<dbReference type="EMBL" id="JADNYJ010000163">
    <property type="protein sequence ID" value="KAF8878032.1"/>
    <property type="molecule type" value="Genomic_DNA"/>
</dbReference>
<dbReference type="OrthoDB" id="1920326at2759"/>
<gene>
    <name evidence="1" type="ORF">CPB84DRAFT_1688512</name>
</gene>
<dbReference type="Proteomes" id="UP000724874">
    <property type="component" value="Unassembled WGS sequence"/>
</dbReference>
<comment type="caution">
    <text evidence="1">The sequence shown here is derived from an EMBL/GenBank/DDBJ whole genome shotgun (WGS) entry which is preliminary data.</text>
</comment>
<reference evidence="1" key="1">
    <citation type="submission" date="2020-11" db="EMBL/GenBank/DDBJ databases">
        <authorList>
            <consortium name="DOE Joint Genome Institute"/>
            <person name="Ahrendt S."/>
            <person name="Riley R."/>
            <person name="Andreopoulos W."/>
            <person name="LaButti K."/>
            <person name="Pangilinan J."/>
            <person name="Ruiz-duenas F.J."/>
            <person name="Barrasa J.M."/>
            <person name="Sanchez-Garcia M."/>
            <person name="Camarero S."/>
            <person name="Miyauchi S."/>
            <person name="Serrano A."/>
            <person name="Linde D."/>
            <person name="Babiker R."/>
            <person name="Drula E."/>
            <person name="Ayuso-Fernandez I."/>
            <person name="Pacheco R."/>
            <person name="Padilla G."/>
            <person name="Ferreira P."/>
            <person name="Barriuso J."/>
            <person name="Kellner H."/>
            <person name="Castanera R."/>
            <person name="Alfaro M."/>
            <person name="Ramirez L."/>
            <person name="Pisabarro A.G."/>
            <person name="Kuo A."/>
            <person name="Tritt A."/>
            <person name="Lipzen A."/>
            <person name="He G."/>
            <person name="Yan M."/>
            <person name="Ng V."/>
            <person name="Cullen D."/>
            <person name="Martin F."/>
            <person name="Rosso M.-N."/>
            <person name="Henrissat B."/>
            <person name="Hibbett D."/>
            <person name="Martinez A.T."/>
            <person name="Grigoriev I.V."/>
        </authorList>
    </citation>
    <scope>NUCLEOTIDE SEQUENCE</scope>
    <source>
        <strain evidence="1">AH 44721</strain>
    </source>
</reference>
<evidence type="ECO:0000313" key="1">
    <source>
        <dbReference type="EMBL" id="KAF8878032.1"/>
    </source>
</evidence>
<sequence length="278" mass="31373">MPTTERIGILPVPDSICFDSGMGEYNPALDGKQQHCFLAKMQGTWKPVLPVHTDAEKNLFHFLMQSSEEFCSKTRGPIWKPAVKLWNRYADANDDIFYKLEEQLKIYYTEWKVNLNSKETLSLTYDARKVLATTLKHPARSTAVVPVPEKLPQIHTVSKGICTLPTFFQTIPSANPLLLPIASSSQFTLEMIPPSSSSQGLMPNIDAVAVSRVRDEFSTIQPRKKARNTRTCRKCGVEGCPGRRRVADCKNLCRDCKKFNCKGRNSKRLNKSCSEGWD</sequence>
<accession>A0A9P5NBQ9</accession>
<organism evidence="1 2">
    <name type="scientific">Gymnopilus junonius</name>
    <name type="common">Spectacular rustgill mushroom</name>
    <name type="synonym">Gymnopilus spectabilis subsp. junonius</name>
    <dbReference type="NCBI Taxonomy" id="109634"/>
    <lineage>
        <taxon>Eukaryota</taxon>
        <taxon>Fungi</taxon>
        <taxon>Dikarya</taxon>
        <taxon>Basidiomycota</taxon>
        <taxon>Agaricomycotina</taxon>
        <taxon>Agaricomycetes</taxon>
        <taxon>Agaricomycetidae</taxon>
        <taxon>Agaricales</taxon>
        <taxon>Agaricineae</taxon>
        <taxon>Hymenogastraceae</taxon>
        <taxon>Gymnopilus</taxon>
    </lineage>
</organism>
<keyword evidence="2" id="KW-1185">Reference proteome</keyword>
<dbReference type="AlphaFoldDB" id="A0A9P5NBQ9"/>
<name>A0A9P5NBQ9_GYMJU</name>
<evidence type="ECO:0000313" key="2">
    <source>
        <dbReference type="Proteomes" id="UP000724874"/>
    </source>
</evidence>
<proteinExistence type="predicted"/>
<protein>
    <submittedName>
        <fullName evidence="1">Uncharacterized protein</fullName>
    </submittedName>
</protein>